<dbReference type="Pfam" id="PF00350">
    <property type="entry name" value="Dynamin_N"/>
    <property type="match status" value="1"/>
</dbReference>
<evidence type="ECO:0000256" key="5">
    <source>
        <dbReference type="ARBA" id="ARBA00023136"/>
    </source>
</evidence>
<dbReference type="eggNOG" id="KOG0448">
    <property type="taxonomic scope" value="Eukaryota"/>
</dbReference>
<dbReference type="RefSeq" id="XP_002113526.1">
    <property type="nucleotide sequence ID" value="XM_002113490.1"/>
</dbReference>
<name>B3S0E1_TRIAD</name>
<dbReference type="PANTHER" id="PTHR10465">
    <property type="entry name" value="TRANSMEMBRANE GTPASE FZO1"/>
    <property type="match status" value="1"/>
</dbReference>
<organism evidence="7 8">
    <name type="scientific">Trichoplax adhaerens</name>
    <name type="common">Trichoplax reptans</name>
    <dbReference type="NCBI Taxonomy" id="10228"/>
    <lineage>
        <taxon>Eukaryota</taxon>
        <taxon>Metazoa</taxon>
        <taxon>Placozoa</taxon>
        <taxon>Uniplacotomia</taxon>
        <taxon>Trichoplacea</taxon>
        <taxon>Trichoplacidae</taxon>
        <taxon>Trichoplax</taxon>
    </lineage>
</organism>
<dbReference type="GO" id="GO:0005525">
    <property type="term" value="F:GTP binding"/>
    <property type="evidence" value="ECO:0007669"/>
    <property type="project" value="UniProtKB-KW"/>
</dbReference>
<dbReference type="GO" id="GO:0003924">
    <property type="term" value="F:GTPase activity"/>
    <property type="evidence" value="ECO:0000318"/>
    <property type="project" value="GO_Central"/>
</dbReference>
<dbReference type="Proteomes" id="UP000009022">
    <property type="component" value="Unassembled WGS sequence"/>
</dbReference>
<evidence type="ECO:0000256" key="2">
    <source>
        <dbReference type="ARBA" id="ARBA00022741"/>
    </source>
</evidence>
<evidence type="ECO:0000313" key="7">
    <source>
        <dbReference type="EMBL" id="EDV24000.1"/>
    </source>
</evidence>
<keyword evidence="2" id="KW-0547">Nucleotide-binding</keyword>
<keyword evidence="4" id="KW-0342">GTP-binding</keyword>
<evidence type="ECO:0000259" key="6">
    <source>
        <dbReference type="Pfam" id="PF00350"/>
    </source>
</evidence>
<keyword evidence="8" id="KW-1185">Reference proteome</keyword>
<dbReference type="GO" id="GO:0051646">
    <property type="term" value="P:mitochondrion localization"/>
    <property type="evidence" value="ECO:0000318"/>
    <property type="project" value="GO_Central"/>
</dbReference>
<dbReference type="GO" id="GO:0008053">
    <property type="term" value="P:mitochondrial fusion"/>
    <property type="evidence" value="ECO:0000318"/>
    <property type="project" value="GO_Central"/>
</dbReference>
<dbReference type="HOGENOM" id="CLU_495530_0_0_1"/>
<feature type="domain" description="Dynamin N-terminal" evidence="6">
    <location>
        <begin position="5"/>
        <end position="139"/>
    </location>
</feature>
<dbReference type="InParanoid" id="B3S0E1"/>
<dbReference type="GeneID" id="6755103"/>
<evidence type="ECO:0000313" key="8">
    <source>
        <dbReference type="Proteomes" id="UP000009022"/>
    </source>
</evidence>
<evidence type="ECO:0000256" key="4">
    <source>
        <dbReference type="ARBA" id="ARBA00023134"/>
    </source>
</evidence>
<protein>
    <recommendedName>
        <fullName evidence="6">Dynamin N-terminal domain-containing protein</fullName>
    </recommendedName>
</protein>
<reference evidence="7 8" key="1">
    <citation type="journal article" date="2008" name="Nature">
        <title>The Trichoplax genome and the nature of placozoans.</title>
        <authorList>
            <person name="Srivastava M."/>
            <person name="Begovic E."/>
            <person name="Chapman J."/>
            <person name="Putnam N.H."/>
            <person name="Hellsten U."/>
            <person name="Kawashima T."/>
            <person name="Kuo A."/>
            <person name="Mitros T."/>
            <person name="Salamov A."/>
            <person name="Carpenter M.L."/>
            <person name="Signorovitch A.Y."/>
            <person name="Moreno M.A."/>
            <person name="Kamm K."/>
            <person name="Grimwood J."/>
            <person name="Schmutz J."/>
            <person name="Shapiro H."/>
            <person name="Grigoriev I.V."/>
            <person name="Buss L.W."/>
            <person name="Schierwater B."/>
            <person name="Dellaporta S.L."/>
            <person name="Rokhsar D.S."/>
        </authorList>
    </citation>
    <scope>NUCLEOTIDE SEQUENCE [LARGE SCALE GENOMIC DNA]</scope>
    <source>
        <strain evidence="7 8">Grell-BS-1999</strain>
    </source>
</reference>
<evidence type="ECO:0000256" key="3">
    <source>
        <dbReference type="ARBA" id="ARBA00022801"/>
    </source>
</evidence>
<dbReference type="EMBL" id="DS985246">
    <property type="protein sequence ID" value="EDV24000.1"/>
    <property type="molecule type" value="Genomic_DNA"/>
</dbReference>
<dbReference type="STRING" id="10228.B3S0E1"/>
<dbReference type="SUPFAM" id="SSF52540">
    <property type="entry name" value="P-loop containing nucleoside triphosphate hydrolases"/>
    <property type="match status" value="1"/>
</dbReference>
<comment type="subcellular location">
    <subcellularLocation>
        <location evidence="1">Membrane</location>
    </subcellularLocation>
</comment>
<dbReference type="KEGG" id="tad:TRIADDRAFT_57779"/>
<dbReference type="InterPro" id="IPR027417">
    <property type="entry name" value="P-loop_NTPase"/>
</dbReference>
<evidence type="ECO:0000256" key="1">
    <source>
        <dbReference type="ARBA" id="ARBA00004370"/>
    </source>
</evidence>
<dbReference type="InterPro" id="IPR045063">
    <property type="entry name" value="Dynamin_N"/>
</dbReference>
<dbReference type="GO" id="GO:0005741">
    <property type="term" value="C:mitochondrial outer membrane"/>
    <property type="evidence" value="ECO:0000318"/>
    <property type="project" value="GO_Central"/>
</dbReference>
<dbReference type="AlphaFoldDB" id="B3S0E1"/>
<keyword evidence="3" id="KW-0378">Hydrolase</keyword>
<dbReference type="Gene3D" id="3.40.50.300">
    <property type="entry name" value="P-loop containing nucleotide triphosphate hydrolases"/>
    <property type="match status" value="1"/>
</dbReference>
<accession>B3S0E1</accession>
<gene>
    <name evidence="7" type="ORF">TRIADDRAFT_57779</name>
</gene>
<sequence length="550" mass="63723">MERSINRTTLQILNFNSDQDDENIMDEGYFQANNNVKRIPLKELSKKMKALRQSGNEEVKVINVFLPKNKHEILKEEIEIMDTPGGSTDDNIDSSIKDLYADTDVCVYLLNVNDTIEKDDQEFIKKMLMQHHQAEMFILVNYCDELDDCSEDEANEVKNQNLINSQIALNGLNDRVFFVSSKEALAAKVNGLTSEELRDENEKERLRAFETFEREIRERVCISTRKAKLAQSMDKVIEVNGDIREMILQNLLRWSNDLGTNSKINLQDGNNFYLQISQQREKYYEKLSSVSQCLNSSTHRWMESQLKSLEAKIYKDVNTAIQSLCYEVEGMIQTFLQSHPLDFAQEMTQYKRRLGEYLNIKFRVEMEELYQNNFDEIRYQLISNLYARLTEQLKQNDDILQVIQALDFREGLDYGIINCHDYLARFEEDLSLYSTIKKNLLPAEISGLAASAAGFMAKRIATGLISASLSTIGAVGTGVYLGAKHIDPKERGKNFKQQLDKFISNHLKDNITRYVAAIFNQIRMYEYCDKEMCQIIFFFQWHGGIEANPF</sequence>
<proteinExistence type="predicted"/>
<dbReference type="PANTHER" id="PTHR10465:SF0">
    <property type="entry name" value="SARCALUMENIN"/>
    <property type="match status" value="1"/>
</dbReference>
<dbReference type="PhylomeDB" id="B3S0E1"/>
<dbReference type="InterPro" id="IPR027094">
    <property type="entry name" value="Mitofusin_fam"/>
</dbReference>
<keyword evidence="5" id="KW-0472">Membrane</keyword>
<dbReference type="CTD" id="6755103"/>